<dbReference type="Pfam" id="PF12780">
    <property type="entry name" value="AAA_8"/>
    <property type="match status" value="1"/>
</dbReference>
<dbReference type="EMBL" id="JAWJWF010000049">
    <property type="protein sequence ID" value="KAK6619332.1"/>
    <property type="molecule type" value="Genomic_DNA"/>
</dbReference>
<dbReference type="InterPro" id="IPR035706">
    <property type="entry name" value="AAA_9"/>
</dbReference>
<feature type="coiled-coil region" evidence="13">
    <location>
        <begin position="2769"/>
        <end position="2817"/>
    </location>
</feature>
<evidence type="ECO:0000256" key="7">
    <source>
        <dbReference type="ARBA" id="ARBA00023017"/>
    </source>
</evidence>
<evidence type="ECO:0000256" key="8">
    <source>
        <dbReference type="ARBA" id="ARBA00023054"/>
    </source>
</evidence>
<evidence type="ECO:0000256" key="10">
    <source>
        <dbReference type="ARBA" id="ARBA00023175"/>
    </source>
</evidence>
<dbReference type="InterPro" id="IPR004273">
    <property type="entry name" value="Dynein_heavy_D6_P-loop"/>
</dbReference>
<dbReference type="InterPro" id="IPR024317">
    <property type="entry name" value="Dynein_heavy_chain_D4_dom"/>
</dbReference>
<dbReference type="Gene3D" id="1.10.8.720">
    <property type="entry name" value="Region D6 of dynein motor"/>
    <property type="match status" value="1"/>
</dbReference>
<dbReference type="Gene3D" id="1.10.287.2620">
    <property type="match status" value="1"/>
</dbReference>
<dbReference type="InterPro" id="IPR041658">
    <property type="entry name" value="AAA_lid_11"/>
</dbReference>
<evidence type="ECO:0000256" key="3">
    <source>
        <dbReference type="ARBA" id="ARBA00022490"/>
    </source>
</evidence>
<evidence type="ECO:0000256" key="9">
    <source>
        <dbReference type="ARBA" id="ARBA00023069"/>
    </source>
</evidence>
<evidence type="ECO:0000259" key="15">
    <source>
        <dbReference type="SMART" id="SM00382"/>
    </source>
</evidence>
<dbReference type="InterPro" id="IPR043160">
    <property type="entry name" value="Dynein_C_barrel"/>
</dbReference>
<comment type="similarity">
    <text evidence="2">Belongs to the dynein heavy chain family.</text>
</comment>
<evidence type="ECO:0000256" key="2">
    <source>
        <dbReference type="ARBA" id="ARBA00008887"/>
    </source>
</evidence>
<dbReference type="Pfam" id="PF08393">
    <property type="entry name" value="DHC_N2"/>
    <property type="match status" value="1"/>
</dbReference>
<dbReference type="PANTHER" id="PTHR22878">
    <property type="entry name" value="DYNEIN HEAVY CHAIN 6, AXONEMAL-LIKE-RELATED"/>
    <property type="match status" value="1"/>
</dbReference>
<gene>
    <name evidence="16" type="ORF">RUM44_003714</name>
</gene>
<dbReference type="Pfam" id="PF12774">
    <property type="entry name" value="AAA_6"/>
    <property type="match status" value="1"/>
</dbReference>
<protein>
    <recommendedName>
        <fullName evidence="15">AAA+ ATPase domain-containing protein</fullName>
    </recommendedName>
</protein>
<dbReference type="InterPro" id="IPR042228">
    <property type="entry name" value="Dynein_linker_3"/>
</dbReference>
<dbReference type="Pfam" id="PF03028">
    <property type="entry name" value="Dynein_heavy"/>
    <property type="match status" value="1"/>
</dbReference>
<evidence type="ECO:0000256" key="4">
    <source>
        <dbReference type="ARBA" id="ARBA00022701"/>
    </source>
</evidence>
<feature type="region of interest" description="Disordered" evidence="14">
    <location>
        <begin position="43"/>
        <end position="66"/>
    </location>
</feature>
<evidence type="ECO:0000256" key="6">
    <source>
        <dbReference type="ARBA" id="ARBA00022840"/>
    </source>
</evidence>
<dbReference type="Gene3D" id="3.20.180.20">
    <property type="entry name" value="Dynein heavy chain, N-terminal domain 2"/>
    <property type="match status" value="1"/>
</dbReference>
<evidence type="ECO:0000256" key="11">
    <source>
        <dbReference type="ARBA" id="ARBA00023212"/>
    </source>
</evidence>
<dbReference type="Gene3D" id="3.40.50.300">
    <property type="entry name" value="P-loop containing nucleotide triphosphate hydrolases"/>
    <property type="match status" value="5"/>
</dbReference>
<keyword evidence="8 13" id="KW-0175">Coiled coil</keyword>
<evidence type="ECO:0000256" key="14">
    <source>
        <dbReference type="SAM" id="MobiDB-lite"/>
    </source>
</evidence>
<comment type="subcellular location">
    <subcellularLocation>
        <location evidence="1">Cytoplasm</location>
        <location evidence="1">Cytoskeleton</location>
        <location evidence="1">Cilium axoneme</location>
    </subcellularLocation>
</comment>
<dbReference type="Gene3D" id="1.20.58.1120">
    <property type="match status" value="1"/>
</dbReference>
<dbReference type="Proteomes" id="UP001359485">
    <property type="component" value="Unassembled WGS sequence"/>
</dbReference>
<keyword evidence="7" id="KW-0243">Dynein</keyword>
<keyword evidence="11" id="KW-0206">Cytoskeleton</keyword>
<feature type="domain" description="AAA+ ATPase" evidence="15">
    <location>
        <begin position="1269"/>
        <end position="1408"/>
    </location>
</feature>
<proteinExistence type="inferred from homology"/>
<keyword evidence="9" id="KW-0969">Cilium</keyword>
<keyword evidence="17" id="KW-1185">Reference proteome</keyword>
<evidence type="ECO:0000313" key="16">
    <source>
        <dbReference type="EMBL" id="KAK6619332.1"/>
    </source>
</evidence>
<dbReference type="InterPro" id="IPR043157">
    <property type="entry name" value="Dynein_AAA1S"/>
</dbReference>
<dbReference type="InterPro" id="IPR041466">
    <property type="entry name" value="Dynein_AAA5_ext"/>
</dbReference>
<evidence type="ECO:0000256" key="5">
    <source>
        <dbReference type="ARBA" id="ARBA00022741"/>
    </source>
</evidence>
<dbReference type="InterPro" id="IPR027417">
    <property type="entry name" value="P-loop_NTPase"/>
</dbReference>
<dbReference type="Gene3D" id="1.20.920.30">
    <property type="match status" value="1"/>
</dbReference>
<evidence type="ECO:0000256" key="1">
    <source>
        <dbReference type="ARBA" id="ARBA00004430"/>
    </source>
</evidence>
<dbReference type="Pfam" id="PF17852">
    <property type="entry name" value="Dynein_AAA_lid"/>
    <property type="match status" value="1"/>
</dbReference>
<dbReference type="Gene3D" id="1.20.920.20">
    <property type="match status" value="1"/>
</dbReference>
<feature type="region of interest" description="Disordered" evidence="14">
    <location>
        <begin position="1"/>
        <end position="22"/>
    </location>
</feature>
<dbReference type="SMART" id="SM00382">
    <property type="entry name" value="AAA"/>
    <property type="match status" value="2"/>
</dbReference>
<dbReference type="InterPro" id="IPR042222">
    <property type="entry name" value="Dynein_2_N"/>
</dbReference>
<evidence type="ECO:0000313" key="17">
    <source>
        <dbReference type="Proteomes" id="UP001359485"/>
    </source>
</evidence>
<dbReference type="InterPro" id="IPR042219">
    <property type="entry name" value="AAA_lid_11_sf"/>
</dbReference>
<dbReference type="Pfam" id="PF12775">
    <property type="entry name" value="AAA_7"/>
    <property type="match status" value="1"/>
</dbReference>
<dbReference type="Pfam" id="PF12781">
    <property type="entry name" value="AAA_9"/>
    <property type="match status" value="1"/>
</dbReference>
<dbReference type="Gene3D" id="6.10.140.1060">
    <property type="match status" value="1"/>
</dbReference>
<sequence>MTNPGRDFDKRKACSEGMVPKLGKGPTAEEYDMFTLPKELIRRPGGSFKRPLPRKGMSSVGGKKSKGMDVKSYSELRKKREEFRKRLLLLILKKEEVPDVKIPPDAIPTAEDMEILRYYYYIHNGVDTVHVASIDQEWLNHIMALIPSQLRNWTDILTELIDELKDDFLLCIKKSIVDFVLQDPALLELGIVEYDSEERREMKRICKGFTPIYEPTRTKLQGNLHLINPCIAQVLDLWHRQFLSLRLVRVKELTDAHEALDLPAFKYFTNRHIEDAKEVLNNTWIPTIRNIIFQGNKKKLVPSGDRPKKLKHFYDCLAEVMTFQLQSLCIVSIRDFTNFICDVGAYPTSQYQNPGLKIGVSQRNKMIVFEPSFQNFRSAILAVYELMVLAVNNMQRLESKLNPDAENAQEMKPIIDEEYIDANKIRVLATLEEQRIGPELRVQDFDEYIDLINGNTQDQIDAFLAEPHDFDSYCSKVVMYNEIASNIPLTTEHTVTMGMYEILRHDLIDSLVSSAESFRNQVLNRMTNDSQALCRQVGDEYQHIAEKALTVPENTEELIQLIAYVLKVETTVVFEMEERLREIMKYILFLADYTTFSTVELKTNSNTFQWYGRMPSVFEDHRKMMETKVVEFQESLKVRIKKFEEDLETYTKQVDEFQSFGDIEELPKYLKKAVTLDSRLAKSIEIIDQFNAEERAYNFEESVYPLRKQISDKLSPYKKLYECATDFLAKYDLWMNSRIGTFDPEEIDQDSSAWFRMVYKLEKQFADQPDTRNLAQTVREKIEEFRNYLPIIQTLGNPGMKLRHWDRVSEIIGFPLKADDSLSLAKIIDLGLDEFIPRFETISESATKENNLEKGMEKMIKEWAEMEFGCNPYKDSGTFILSSVDEIQLLLDDHIVKAQTMKNSPYIKPFEQEILNWESKLMLLQDILDDWLKVQATWMYLEPIFSSPDIQMQMPEEGRRFSAVDKTWRDIMKTVVLDTKVLVVVEIEKMSERLKKCNALLELIQRGLNDYLEKKRLYFSRFFFLSNDELLEILSETKDPTRVQPHLKKCFEGIAKLRFTENMDVTMMRSSEGEEVKLCDVISTVQARGQVEKWLLELEKDMIKSVHFMVGAAIEHYPTVLRHEWVLIWPGQTVLCVSSTYWTTAVHNAIRENSLPAYLDESNRDLDKVIELVRGKLSLQNRITLGALVVIDVHARDVLTGLITQNVEQENDFKWLCQLRYYWEEGQLATRMINSTLMYGYEYLGNSPRLVITPLTDRCYRTLFGALNLHLGGAPEGPAGTGKTETTKDLAKAVAKQCVVFNCSDGLDYIALGKFFKGLASCGAWSCFDEFNRIDLEVLSVVAQQILTIQRAVNAGLKTLIFEGTELRLDPTCAVFITMNPGYAGRSELPDNLKALFRSVAMMVPDYALISEIVLYSFGFIKARPLAVKIVATYRLCSEQLSSQCHYDYGMRAVKSVLTAAGNLKLKYPEESEDILMLRSIKDVNLAKFLNHDLPLFQGIASDLFPGIVLPEPDYTDLNQAVFDACNTANIQCTPPFLEKVQQIYEMMIVRHGFMIVGLPFGGKTTAYRMLADGLELIEKRGQMGEHKVEIIVINPKSITMGQLYGQFDPVSHEWSDGILAVSYRFFAQSTNENRKWLIFDGPVDAIWIENMNTVLDDNKKLCLMSGEIIQLAPTTNLVFEPMDLEVASPATVSRCGMIYMEPSTLGWEPLLQSWINTLPQSIQEIHKQMLKATYKRFLDPLLWFVRKSGVREIGPTSDSNLARSCMNLFDCYLDDFRDEKYMESVSDLDARAQLEGVFFFSCIWSLGGALDTKGREKFSILFRGLMEKSFPENYKQMFDLPMDVAPPSKNYIYTIPSEGSVFDYRFIKEGKGKWKLWSEELVNAPNIPRDIPVNQIIVTTVETIRNIAIMMLLTTHNKHSMFVGPTGTGKSVYITDFLLKKVPSAVYKPLFINFSAQTSANQTQDIIMGKLDKRKKGVFGPPLGKQCVIFVDDVSMPMKETYGAQPPIELLRQWLDHFTWYDRKEVIPMKLIDIVLMTAMGPPSSGNTVTPRFARHFNVISIDEFDDSVMVTIFSKIMLWHLDTRKVTGFSKEFDPCIDQIVGATLKIYKLSLANLLPTPAKSHYLFNLRDFSRVIQGVLLSVPEAMEDLTAMKRLWVHEVLRVYGDRLVDDNDRDWLVKTLHTICHDNLLEDLDVMFSHLADGNDTVASITDTHLRKLMYCDFANLKADTRNYIEVTNLDHLRGIVEGYLAEFNNMTKKPMNLVLFRFAIEHLSRICRILKQPRSHALLVGVGGSGRQSLCRLASHISEYDLFQIELSRQYGRYEWFEDLKNILRKASASELHVTFLFSDSQIKEEAMVEDINNLLNSGEVPNIFQSDEKADLCEKMRQIDRAKDKSLQTDGSLVALFNLFVQIVREQLHIVLAFSPIGDGFRNRIRKFPALVNCCTIDWFQPWPQDALLAVATRFLGEIDLTQKEREVAIEMCQIFHSTTEALSKDFYLRLRRQTYVTPTSYLELISTFKQLLGKKRDEVLKAKRRYEVGLEKLDFAASQVSIMQNDLQALQPKLVEAASSVQKVLQQVENESKDVGEAELLVKADEEVAMTQATAAQAIKSECDADLAEALPILNSALEALNTLTPADITVVKSMKTPPKGVKIVMEAICVLKNVKPDRVPDPAGTGKMIEDYWAPSKRVLADIKFLDSLINFDKDNIDPRIIQTLEKRILNDENFDPEKIKTASTAAEGLCKWVIAITKYDKVAKVVAPKKQALAKAEAEYGQAMAALEVKRAQLREIQAKLARLEEKLHENQNHFNQLQGAADLCAKKLQRAEELIGGLGGEKSRWQQTAKELGISYYKLTGELLNTLIVLLCSSNVLVASGVVAYLGPFTMQFRSEQLAEWVKACSGFGLECSKDFQLTTILGDPVVIRQWTIFGLPSDLFSIDNGIIIKNARRWPLMIDPQGQANKWVKNMEKANSLGVIRLTNSDYVRILENAIQFGQPVLLENIGEEIDAVLEPVLQKQVFKQGGALCLKLGDSVVEYNHEFRFYITTKLRNPHYLPEIAVKVTLINFMITPVGLQDQLLGIVVAKERPDLEAEKNQLIIQGAENKKLLKEIEDKILGVLSSSEGNILEDETAVQILSSSKVLANEIQEKQGAAEITEKSIDAARLEYTSIAVYSSILFFTTAVLANIDPMYQYSLVWFVNLFKMAIDNTEKVEDVVARLEDLKNYFTYSLYVNICRSLFEKDKLLFSLILYTNLLKDQNKLDIAEWMFLLTGGVGLDNPYPNPASGWLPINNWNELCRLDKLDAFTGLREHFTTYIDKWKAYFDSVEPHNYPLPDEWDENLNMMQKLTVLRCLRPDKLVTGIQMFVMAGMGKKFIEPPPFDLVSSFNDSHCCIPLIFILTPGSDPTGVLLKFADDQGFGASRLFSLSLGQGQGPIAMRMIDEGVKMGNWVVLQNCHLAKSFMPTLEKVCEGLTPDSTHPDFRLWLTSYPAEHFPVVVLQNGVKMTNEPPKGLRNNIIRSYLSDPICDMEWFESCKQSENFKKLLYALCFFHAIVQERRKFGPLGWNNPYEFNETDLRISVVQLHMFLDDYDVVQYDALRYLTGECNYGGRVTDDWDRRCLNTILRKFYCVDLVENPAYRFDPTGTYYAPKEKEYDAYLEYTRNLPLLTHPEVFGMNENADMIKDQQETNILLTTVLLTQDTLSGGSGGASSDTLVFNVAADILNKIPDNFNLDKANAKYPTLYEQSMNTVLVQEMGRFNNLLMCIRNSLRNVQKAIKGFIVMSFELEGVVQSMLTGRIPALWMKKSYPSLKPLGSYISDFVRRLEFLQTWYEEGAPPTFWLSGFFFTQAFLTGAQQNFARKYKIPIDLLIFDFHVMKSTTFDEPPEDGVYIYGLFIDGARWNVQEHVIDEAHPKVLYDAMPIMWLVPIRRSELVERSVYVCPVYKTSERRGVLSTTGHSTNFVISMWIPTAKRPEHWIMRGVALLCQLSQ</sequence>
<reference evidence="16 17" key="1">
    <citation type="submission" date="2023-09" db="EMBL/GenBank/DDBJ databases">
        <title>Genomes of two closely related lineages of the louse Polyplax serrata with different host specificities.</title>
        <authorList>
            <person name="Martinu J."/>
            <person name="Tarabai H."/>
            <person name="Stefka J."/>
            <person name="Hypsa V."/>
        </authorList>
    </citation>
    <scope>NUCLEOTIDE SEQUENCE [LARGE SCALE GENOMIC DNA]</scope>
    <source>
        <strain evidence="16">98ZLc_SE</strain>
    </source>
</reference>
<dbReference type="Gene3D" id="1.10.8.710">
    <property type="match status" value="1"/>
</dbReference>
<feature type="compositionally biased region" description="Basic and acidic residues" evidence="14">
    <location>
        <begin position="1"/>
        <end position="14"/>
    </location>
</feature>
<keyword evidence="3" id="KW-0963">Cytoplasm</keyword>
<dbReference type="Pfam" id="PF17857">
    <property type="entry name" value="AAA_lid_1"/>
    <property type="match status" value="1"/>
</dbReference>
<dbReference type="InterPro" id="IPR013602">
    <property type="entry name" value="Dynein_heavy_linker"/>
</dbReference>
<dbReference type="Gene3D" id="1.20.140.100">
    <property type="entry name" value="Dynein heavy chain, N-terminal domain 2"/>
    <property type="match status" value="1"/>
</dbReference>
<dbReference type="Pfam" id="PF12777">
    <property type="entry name" value="MT"/>
    <property type="match status" value="1"/>
</dbReference>
<keyword evidence="4" id="KW-0493">Microtubule</keyword>
<dbReference type="InterPro" id="IPR041589">
    <property type="entry name" value="DNAH3_AAA_lid_1"/>
</dbReference>
<dbReference type="Gene3D" id="1.20.1270.280">
    <property type="match status" value="1"/>
</dbReference>
<dbReference type="Gene3D" id="1.10.8.1220">
    <property type="match status" value="1"/>
</dbReference>
<name>A0ABR1AH92_POLSC</name>
<dbReference type="InterPro" id="IPR041228">
    <property type="entry name" value="Dynein_C"/>
</dbReference>
<dbReference type="Gene3D" id="1.10.472.130">
    <property type="match status" value="1"/>
</dbReference>
<keyword evidence="12" id="KW-0966">Cell projection</keyword>
<dbReference type="InterPro" id="IPR026983">
    <property type="entry name" value="DHC"/>
</dbReference>
<dbReference type="InterPro" id="IPR035699">
    <property type="entry name" value="AAA_6"/>
</dbReference>
<keyword evidence="6" id="KW-0067">ATP-binding</keyword>
<keyword evidence="5" id="KW-0547">Nucleotide-binding</keyword>
<accession>A0ABR1AH92</accession>
<dbReference type="Pfam" id="PF18199">
    <property type="entry name" value="Dynein_C"/>
    <property type="match status" value="1"/>
</dbReference>
<keyword evidence="10" id="KW-0505">Motor protein</keyword>
<evidence type="ECO:0000256" key="13">
    <source>
        <dbReference type="SAM" id="Coils"/>
    </source>
</evidence>
<dbReference type="PANTHER" id="PTHR22878:SF66">
    <property type="entry name" value="DYNEIN AXONEMAL HEAVY CHAIN 7"/>
    <property type="match status" value="1"/>
</dbReference>
<dbReference type="Pfam" id="PF18198">
    <property type="entry name" value="AAA_lid_11"/>
    <property type="match status" value="1"/>
</dbReference>
<dbReference type="Gene3D" id="3.10.490.20">
    <property type="match status" value="1"/>
</dbReference>
<dbReference type="SUPFAM" id="SSF52540">
    <property type="entry name" value="P-loop containing nucleoside triphosphate hydrolases"/>
    <property type="match status" value="4"/>
</dbReference>
<organism evidence="16 17">
    <name type="scientific">Polyplax serrata</name>
    <name type="common">Common mouse louse</name>
    <dbReference type="NCBI Taxonomy" id="468196"/>
    <lineage>
        <taxon>Eukaryota</taxon>
        <taxon>Metazoa</taxon>
        <taxon>Ecdysozoa</taxon>
        <taxon>Arthropoda</taxon>
        <taxon>Hexapoda</taxon>
        <taxon>Insecta</taxon>
        <taxon>Pterygota</taxon>
        <taxon>Neoptera</taxon>
        <taxon>Paraneoptera</taxon>
        <taxon>Psocodea</taxon>
        <taxon>Troctomorpha</taxon>
        <taxon>Phthiraptera</taxon>
        <taxon>Anoplura</taxon>
        <taxon>Polyplacidae</taxon>
        <taxon>Polyplax</taxon>
    </lineage>
</organism>
<dbReference type="InterPro" id="IPR003593">
    <property type="entry name" value="AAA+_ATPase"/>
</dbReference>
<feature type="domain" description="AAA+ ATPase" evidence="15">
    <location>
        <begin position="1917"/>
        <end position="2064"/>
    </location>
</feature>
<comment type="caution">
    <text evidence="16">The sequence shown here is derived from an EMBL/GenBank/DDBJ whole genome shotgun (WGS) entry which is preliminary data.</text>
</comment>
<dbReference type="InterPro" id="IPR024743">
    <property type="entry name" value="Dynein_HC_stalk"/>
</dbReference>
<evidence type="ECO:0000256" key="12">
    <source>
        <dbReference type="ARBA" id="ARBA00023273"/>
    </source>
</evidence>